<keyword evidence="1" id="KW-0813">Transport</keyword>
<evidence type="ECO:0000256" key="3">
    <source>
        <dbReference type="ARBA" id="ARBA00022982"/>
    </source>
</evidence>
<proteinExistence type="predicted"/>
<dbReference type="PANTHER" id="PTHR47627">
    <property type="entry name" value="RUBREDOXIN"/>
    <property type="match status" value="1"/>
</dbReference>
<feature type="transmembrane region" description="Helical" evidence="6">
    <location>
        <begin position="205"/>
        <end position="224"/>
    </location>
</feature>
<sequence length="225" mass="24501">MATGHNLRPAMAQYGIAYSQAFKQASRPRPNSQIKWSHPRADDSHLPRIGTTCCTCAKRAKQPVRRAAGRLVVAHAEPGTKEADTGSAAAAEEQGDEMDLDEDSESAQKLAEVERLRQAEKFMVVGTGEATCMGCGYEYQPKNGDPEYPITPGTYFTGLPEDWNCPICGAEKDKFQSKAKEIAGFAENQKYGLGTNSLTGGQKSLLIFGSLLAFFFLFLGGYFIQ</sequence>
<dbReference type="Pfam" id="PF00301">
    <property type="entry name" value="Rubredoxin"/>
    <property type="match status" value="1"/>
</dbReference>
<comment type="caution">
    <text evidence="8">The sequence shown here is derived from an EMBL/GenBank/DDBJ whole genome shotgun (WGS) entry which is preliminary data.</text>
</comment>
<evidence type="ECO:0000256" key="2">
    <source>
        <dbReference type="ARBA" id="ARBA00022723"/>
    </source>
</evidence>
<keyword evidence="6" id="KW-0812">Transmembrane</keyword>
<keyword evidence="4" id="KW-0408">Iron</keyword>
<keyword evidence="3" id="KW-0249">Electron transport</keyword>
<feature type="compositionally biased region" description="Acidic residues" evidence="5">
    <location>
        <begin position="93"/>
        <end position="105"/>
    </location>
</feature>
<organism evidence="8 9">
    <name type="scientific">Coccomyxa viridis</name>
    <dbReference type="NCBI Taxonomy" id="1274662"/>
    <lineage>
        <taxon>Eukaryota</taxon>
        <taxon>Viridiplantae</taxon>
        <taxon>Chlorophyta</taxon>
        <taxon>core chlorophytes</taxon>
        <taxon>Trebouxiophyceae</taxon>
        <taxon>Trebouxiophyceae incertae sedis</taxon>
        <taxon>Coccomyxaceae</taxon>
        <taxon>Coccomyxa</taxon>
    </lineage>
</organism>
<gene>
    <name evidence="8" type="ORF">CVIRNUC_003781</name>
</gene>
<dbReference type="AlphaFoldDB" id="A0AAV1I141"/>
<feature type="region of interest" description="Disordered" evidence="5">
    <location>
        <begin position="76"/>
        <end position="107"/>
    </location>
</feature>
<dbReference type="EMBL" id="CAUYUE010000004">
    <property type="protein sequence ID" value="CAK0770576.1"/>
    <property type="molecule type" value="Genomic_DNA"/>
</dbReference>
<evidence type="ECO:0000313" key="8">
    <source>
        <dbReference type="EMBL" id="CAK0770576.1"/>
    </source>
</evidence>
<evidence type="ECO:0000256" key="6">
    <source>
        <dbReference type="SAM" id="Phobius"/>
    </source>
</evidence>
<evidence type="ECO:0000256" key="4">
    <source>
        <dbReference type="ARBA" id="ARBA00023004"/>
    </source>
</evidence>
<dbReference type="GO" id="GO:0043448">
    <property type="term" value="P:alkane catabolic process"/>
    <property type="evidence" value="ECO:0007669"/>
    <property type="project" value="TreeGrafter"/>
</dbReference>
<name>A0AAV1I141_9CHLO</name>
<evidence type="ECO:0000259" key="7">
    <source>
        <dbReference type="PROSITE" id="PS50903"/>
    </source>
</evidence>
<accession>A0AAV1I141</accession>
<dbReference type="PROSITE" id="PS50903">
    <property type="entry name" value="RUBREDOXIN_LIKE"/>
    <property type="match status" value="1"/>
</dbReference>
<dbReference type="GO" id="GO:0009507">
    <property type="term" value="C:chloroplast"/>
    <property type="evidence" value="ECO:0007669"/>
    <property type="project" value="TreeGrafter"/>
</dbReference>
<dbReference type="InterPro" id="IPR018527">
    <property type="entry name" value="Rubredoxin_Fe_BS"/>
</dbReference>
<dbReference type="InterPro" id="IPR024934">
    <property type="entry name" value="Rubredoxin-like_dom"/>
</dbReference>
<protein>
    <recommendedName>
        <fullName evidence="7">Rubredoxin-like domain-containing protein</fullName>
    </recommendedName>
</protein>
<dbReference type="Gene3D" id="2.20.28.10">
    <property type="match status" value="1"/>
</dbReference>
<keyword evidence="9" id="KW-1185">Reference proteome</keyword>
<dbReference type="SUPFAM" id="SSF57802">
    <property type="entry name" value="Rubredoxin-like"/>
    <property type="match status" value="1"/>
</dbReference>
<dbReference type="InterPro" id="IPR024935">
    <property type="entry name" value="Rubredoxin_dom"/>
</dbReference>
<feature type="domain" description="Rubredoxin-like" evidence="7">
    <location>
        <begin position="127"/>
        <end position="178"/>
    </location>
</feature>
<reference evidence="8 9" key="1">
    <citation type="submission" date="2023-10" db="EMBL/GenBank/DDBJ databases">
        <authorList>
            <person name="Maclean D."/>
            <person name="Macfadyen A."/>
        </authorList>
    </citation>
    <scope>NUCLEOTIDE SEQUENCE [LARGE SCALE GENOMIC DNA]</scope>
</reference>
<dbReference type="PRINTS" id="PR00163">
    <property type="entry name" value="RUBREDOXIN"/>
</dbReference>
<keyword evidence="2" id="KW-0479">Metal-binding</keyword>
<dbReference type="GO" id="GO:0005506">
    <property type="term" value="F:iron ion binding"/>
    <property type="evidence" value="ECO:0007669"/>
    <property type="project" value="InterPro"/>
</dbReference>
<keyword evidence="6" id="KW-0472">Membrane</keyword>
<dbReference type="InterPro" id="IPR050526">
    <property type="entry name" value="Rubredoxin_ET"/>
</dbReference>
<evidence type="ECO:0000313" key="9">
    <source>
        <dbReference type="Proteomes" id="UP001314263"/>
    </source>
</evidence>
<dbReference type="CDD" id="cd00730">
    <property type="entry name" value="rubredoxin"/>
    <property type="match status" value="1"/>
</dbReference>
<keyword evidence="6" id="KW-1133">Transmembrane helix</keyword>
<dbReference type="GO" id="GO:0009055">
    <property type="term" value="F:electron transfer activity"/>
    <property type="evidence" value="ECO:0007669"/>
    <property type="project" value="TreeGrafter"/>
</dbReference>
<dbReference type="PANTHER" id="PTHR47627:SF1">
    <property type="entry name" value="RUBREDOXIN-1-RELATED"/>
    <property type="match status" value="1"/>
</dbReference>
<dbReference type="PROSITE" id="PS00202">
    <property type="entry name" value="RUBREDOXIN"/>
    <property type="match status" value="1"/>
</dbReference>
<dbReference type="Proteomes" id="UP001314263">
    <property type="component" value="Unassembled WGS sequence"/>
</dbReference>
<evidence type="ECO:0000256" key="5">
    <source>
        <dbReference type="SAM" id="MobiDB-lite"/>
    </source>
</evidence>
<evidence type="ECO:0000256" key="1">
    <source>
        <dbReference type="ARBA" id="ARBA00022448"/>
    </source>
</evidence>